<dbReference type="OrthoDB" id="1450430at2"/>
<evidence type="ECO:0000256" key="5">
    <source>
        <dbReference type="SAM" id="Phobius"/>
    </source>
</evidence>
<keyword evidence="2 5" id="KW-0812">Transmembrane</keyword>
<feature type="transmembrane region" description="Helical" evidence="5">
    <location>
        <begin position="21"/>
        <end position="44"/>
    </location>
</feature>
<feature type="transmembrane region" description="Helical" evidence="5">
    <location>
        <begin position="135"/>
        <end position="154"/>
    </location>
</feature>
<feature type="transmembrane region" description="Helical" evidence="5">
    <location>
        <begin position="56"/>
        <end position="77"/>
    </location>
</feature>
<accession>A0A1H1AWI8</accession>
<evidence type="ECO:0000256" key="3">
    <source>
        <dbReference type="ARBA" id="ARBA00022989"/>
    </source>
</evidence>
<name>A0A1H1AWI8_9LACT</name>
<proteinExistence type="predicted"/>
<evidence type="ECO:0000256" key="4">
    <source>
        <dbReference type="ARBA" id="ARBA00023136"/>
    </source>
</evidence>
<evidence type="ECO:0000313" key="8">
    <source>
        <dbReference type="Proteomes" id="UP000199481"/>
    </source>
</evidence>
<comment type="subcellular location">
    <subcellularLocation>
        <location evidence="1">Membrane</location>
        <topology evidence="1">Multi-pass membrane protein</topology>
    </subcellularLocation>
</comment>
<sequence length="177" mass="20144">MKLVRENNPIRVQARIKELAIDYGVIMFYLVLLLLANLVFYFLVLDGIPEFTIVQSQLIATFESVVPIVLIFSLLDYKKPFGTYGKRRAGLKVQYKTPSFFRSLVRNSIKFLPWQLAHIGVIDGIYSEFATSSSIIFTNAGILLALILLVMGFFRKDKRHLGDLIAGTQVVLIRRES</sequence>
<feature type="domain" description="RDD" evidence="6">
    <location>
        <begin position="20"/>
        <end position="167"/>
    </location>
</feature>
<evidence type="ECO:0000259" key="6">
    <source>
        <dbReference type="Pfam" id="PF06271"/>
    </source>
</evidence>
<dbReference type="GO" id="GO:0016020">
    <property type="term" value="C:membrane"/>
    <property type="evidence" value="ECO:0007669"/>
    <property type="project" value="UniProtKB-SubCell"/>
</dbReference>
<organism evidence="7 8">
    <name type="scientific">Carnobacterium viridans</name>
    <dbReference type="NCBI Taxonomy" id="174587"/>
    <lineage>
        <taxon>Bacteria</taxon>
        <taxon>Bacillati</taxon>
        <taxon>Bacillota</taxon>
        <taxon>Bacilli</taxon>
        <taxon>Lactobacillales</taxon>
        <taxon>Carnobacteriaceae</taxon>
        <taxon>Carnobacterium</taxon>
    </lineage>
</organism>
<gene>
    <name evidence="7" type="ORF">SAMN04487752_2290</name>
</gene>
<dbReference type="AlphaFoldDB" id="A0A1H1AWI8"/>
<keyword evidence="4 5" id="KW-0472">Membrane</keyword>
<evidence type="ECO:0000313" key="7">
    <source>
        <dbReference type="EMBL" id="SDQ44088.1"/>
    </source>
</evidence>
<dbReference type="Pfam" id="PF06271">
    <property type="entry name" value="RDD"/>
    <property type="match status" value="1"/>
</dbReference>
<dbReference type="EMBL" id="FNJW01000008">
    <property type="protein sequence ID" value="SDQ44088.1"/>
    <property type="molecule type" value="Genomic_DNA"/>
</dbReference>
<dbReference type="Proteomes" id="UP000199481">
    <property type="component" value="Unassembled WGS sequence"/>
</dbReference>
<dbReference type="InterPro" id="IPR010432">
    <property type="entry name" value="RDD"/>
</dbReference>
<keyword evidence="8" id="KW-1185">Reference proteome</keyword>
<dbReference type="RefSeq" id="WP_081896474.1">
    <property type="nucleotide sequence ID" value="NZ_CP084916.1"/>
</dbReference>
<evidence type="ECO:0000256" key="1">
    <source>
        <dbReference type="ARBA" id="ARBA00004141"/>
    </source>
</evidence>
<keyword evidence="3 5" id="KW-1133">Transmembrane helix</keyword>
<evidence type="ECO:0000256" key="2">
    <source>
        <dbReference type="ARBA" id="ARBA00022692"/>
    </source>
</evidence>
<protein>
    <submittedName>
        <fullName evidence="7">RDD family protein</fullName>
    </submittedName>
</protein>
<reference evidence="8" key="1">
    <citation type="submission" date="2016-10" db="EMBL/GenBank/DDBJ databases">
        <authorList>
            <person name="Varghese N."/>
            <person name="Submissions S."/>
        </authorList>
    </citation>
    <scope>NUCLEOTIDE SEQUENCE [LARGE SCALE GENOMIC DNA]</scope>
    <source>
        <strain evidence="8">MPL-11</strain>
    </source>
</reference>